<accession>A0ABT1KGA8</accession>
<keyword evidence="2" id="KW-0812">Transmembrane</keyword>
<name>A0ABT1KGA8_9ACTN</name>
<reference evidence="4 5" key="1">
    <citation type="submission" date="2022-06" db="EMBL/GenBank/DDBJ databases">
        <title>Sequencing the genomes of 1000 actinobacteria strains.</title>
        <authorList>
            <person name="Klenk H.-P."/>
        </authorList>
    </citation>
    <scope>NUCLEOTIDE SEQUENCE [LARGE SCALE GENOMIC DNA]</scope>
    <source>
        <strain evidence="4 5">DSM 44170</strain>
    </source>
</reference>
<feature type="transmembrane region" description="Helical" evidence="2">
    <location>
        <begin position="386"/>
        <end position="407"/>
    </location>
</feature>
<gene>
    <name evidence="4" type="ORF">HD595_008538</name>
</gene>
<protein>
    <submittedName>
        <fullName evidence="4">Uncharacterized protein</fullName>
    </submittedName>
</protein>
<evidence type="ECO:0000256" key="2">
    <source>
        <dbReference type="SAM" id="Phobius"/>
    </source>
</evidence>
<feature type="signal peptide" evidence="3">
    <location>
        <begin position="1"/>
        <end position="27"/>
    </location>
</feature>
<dbReference type="Proteomes" id="UP001320766">
    <property type="component" value="Unassembled WGS sequence"/>
</dbReference>
<dbReference type="EMBL" id="JAMZEC010000001">
    <property type="protein sequence ID" value="MCP2352416.1"/>
    <property type="molecule type" value="Genomic_DNA"/>
</dbReference>
<feature type="region of interest" description="Disordered" evidence="1">
    <location>
        <begin position="122"/>
        <end position="238"/>
    </location>
</feature>
<feature type="compositionally biased region" description="Low complexity" evidence="1">
    <location>
        <begin position="284"/>
        <end position="320"/>
    </location>
</feature>
<feature type="chain" id="PRO_5045208534" evidence="3">
    <location>
        <begin position="28"/>
        <end position="410"/>
    </location>
</feature>
<evidence type="ECO:0000256" key="1">
    <source>
        <dbReference type="SAM" id="MobiDB-lite"/>
    </source>
</evidence>
<proteinExistence type="predicted"/>
<feature type="compositionally biased region" description="Low complexity" evidence="1">
    <location>
        <begin position="343"/>
        <end position="356"/>
    </location>
</feature>
<organism evidence="4 5">
    <name type="scientific">Nonomuraea roseoviolacea subsp. carminata</name>
    <dbReference type="NCBI Taxonomy" id="160689"/>
    <lineage>
        <taxon>Bacteria</taxon>
        <taxon>Bacillati</taxon>
        <taxon>Actinomycetota</taxon>
        <taxon>Actinomycetes</taxon>
        <taxon>Streptosporangiales</taxon>
        <taxon>Streptosporangiaceae</taxon>
        <taxon>Nonomuraea</taxon>
    </lineage>
</organism>
<keyword evidence="2" id="KW-1133">Transmembrane helix</keyword>
<keyword evidence="3" id="KW-0732">Signal</keyword>
<keyword evidence="2" id="KW-0472">Membrane</keyword>
<evidence type="ECO:0000256" key="3">
    <source>
        <dbReference type="SAM" id="SignalP"/>
    </source>
</evidence>
<keyword evidence="5" id="KW-1185">Reference proteome</keyword>
<evidence type="ECO:0000313" key="5">
    <source>
        <dbReference type="Proteomes" id="UP001320766"/>
    </source>
</evidence>
<dbReference type="RefSeq" id="WP_253779780.1">
    <property type="nucleotide sequence ID" value="NZ_BAAAVE010000034.1"/>
</dbReference>
<feature type="region of interest" description="Disordered" evidence="1">
    <location>
        <begin position="283"/>
        <end position="381"/>
    </location>
</feature>
<sequence>MTVGARRTPLFLAGTLLALYVGVPAAAAPFAAETAGSAPAASGTAGSAGTRIVAGGAVPAGRAGGPLGGARVGVVPASAMTVGGGAPTGGIEPPKGSFAAAAAVGPLAAPLFTRAAMRDDDGRRRGLGEVSVPANGDGLDGDGRDGRGGDGRDGDGRDGAGVTGDRRGSGDTAGSRALVDVRTSVGGAHRERDPGDDGDEAGARRGRSGGEPLLDIAGVRVGAAPQDDDRDDDRRGARRGGGLAVCADLPVALVHIGSCGPPPGPVCVDVPPVVSVEIGSCGRSRAAPAPTVTPSPTATPSSTPTRAPTPRVTPTRRPTPTRSPAPVPSSTPVRTPARHTVRAAAPEPSATTSPKAEPTPEPTPARVAAHPPRKLAAPAHRRHSPLGSVLVMVVVTTLIASTTAVAFSTR</sequence>
<comment type="caution">
    <text evidence="4">The sequence shown here is derived from an EMBL/GenBank/DDBJ whole genome shotgun (WGS) entry which is preliminary data.</text>
</comment>
<feature type="compositionally biased region" description="Basic and acidic residues" evidence="1">
    <location>
        <begin position="141"/>
        <end position="169"/>
    </location>
</feature>
<evidence type="ECO:0000313" key="4">
    <source>
        <dbReference type="EMBL" id="MCP2352416.1"/>
    </source>
</evidence>